<reference evidence="1 2" key="1">
    <citation type="submission" date="2016-11" db="EMBL/GenBank/DDBJ databases">
        <title>The macronuclear genome of Stentor coeruleus: a giant cell with tiny introns.</title>
        <authorList>
            <person name="Slabodnick M."/>
            <person name="Ruby J.G."/>
            <person name="Reiff S.B."/>
            <person name="Swart E.C."/>
            <person name="Gosai S."/>
            <person name="Prabakaran S."/>
            <person name="Witkowska E."/>
            <person name="Larue G.E."/>
            <person name="Fisher S."/>
            <person name="Freeman R.M."/>
            <person name="Gunawardena J."/>
            <person name="Chu W."/>
            <person name="Stover N.A."/>
            <person name="Gregory B.D."/>
            <person name="Nowacki M."/>
            <person name="Derisi J."/>
            <person name="Roy S.W."/>
            <person name="Marshall W.F."/>
            <person name="Sood P."/>
        </authorList>
    </citation>
    <scope>NUCLEOTIDE SEQUENCE [LARGE SCALE GENOMIC DNA]</scope>
    <source>
        <strain evidence="1">WM001</strain>
    </source>
</reference>
<comment type="caution">
    <text evidence="1">The sequence shown here is derived from an EMBL/GenBank/DDBJ whole genome shotgun (WGS) entry which is preliminary data.</text>
</comment>
<accession>A0A1R2AQG0</accession>
<organism evidence="1 2">
    <name type="scientific">Stentor coeruleus</name>
    <dbReference type="NCBI Taxonomy" id="5963"/>
    <lineage>
        <taxon>Eukaryota</taxon>
        <taxon>Sar</taxon>
        <taxon>Alveolata</taxon>
        <taxon>Ciliophora</taxon>
        <taxon>Postciliodesmatophora</taxon>
        <taxon>Heterotrichea</taxon>
        <taxon>Heterotrichida</taxon>
        <taxon>Stentoridae</taxon>
        <taxon>Stentor</taxon>
    </lineage>
</organism>
<dbReference type="EMBL" id="MPUH01001669">
    <property type="protein sequence ID" value="OMJ66640.1"/>
    <property type="molecule type" value="Genomic_DNA"/>
</dbReference>
<proteinExistence type="predicted"/>
<keyword evidence="2" id="KW-1185">Reference proteome</keyword>
<evidence type="ECO:0000313" key="1">
    <source>
        <dbReference type="EMBL" id="OMJ66640.1"/>
    </source>
</evidence>
<protein>
    <submittedName>
        <fullName evidence="1">Uncharacterized protein</fullName>
    </submittedName>
</protein>
<sequence length="438" mass="50042">MIKLQQKDSVKKTKTLVAFSNGPSGLPSVQAIRKSFYTKSVKEIPPSLAEEEEEAPSKNALDIYNKGFIKPRSDIQSDNSSFFMLYQIYKKDRHFSLPLPDMLILNSGFGNPVRIKGGTGMSFHIMEDSGPIVVKQEAYSMLCSGDNLPNIPCGILKLSNGRKRLIMKAEEIFDLIPDLSQDMSIQKFVKPKGLRVSKFRVILNNSQPKVYIISNNLRLDAKNDMEAPAEIIEDDTDIKTSVINHARIVKYIKNFYKSEIPDIEKMPAEKKQCYELFKVDPTIPKKNPIVPKKIGAPDSELFMTHSDLKKSQFYVGKNSGYSEIIGYTENIQQKINAHLLKNEIITQLAVDYFQDNKKNWIFSKIAYGKTKKYDKPVIPPVKYLRNYKSAASKSEFNDNYNYKDEYSSIIKNLLHPSNVSEESIHKSFVFHKKLYGFD</sequence>
<name>A0A1R2AQG0_9CILI</name>
<evidence type="ECO:0000313" key="2">
    <source>
        <dbReference type="Proteomes" id="UP000187209"/>
    </source>
</evidence>
<dbReference type="Proteomes" id="UP000187209">
    <property type="component" value="Unassembled WGS sequence"/>
</dbReference>
<dbReference type="AlphaFoldDB" id="A0A1R2AQG0"/>
<gene>
    <name evidence="1" type="ORF">SteCoe_36454</name>
</gene>